<evidence type="ECO:0000256" key="8">
    <source>
        <dbReference type="ARBA" id="ARBA00023239"/>
    </source>
</evidence>
<evidence type="ECO:0000256" key="7">
    <source>
        <dbReference type="ARBA" id="ARBA00023002"/>
    </source>
</evidence>
<dbReference type="EC" id="2.1.1.107" evidence="2"/>
<dbReference type="SUPFAM" id="SSF53790">
    <property type="entry name" value="Tetrapyrrole methylase"/>
    <property type="match status" value="1"/>
</dbReference>
<evidence type="ECO:0000313" key="15">
    <source>
        <dbReference type="Proteomes" id="UP000190162"/>
    </source>
</evidence>
<dbReference type="NCBIfam" id="NF004790">
    <property type="entry name" value="PRK06136.1"/>
    <property type="match status" value="1"/>
</dbReference>
<dbReference type="GO" id="GO:0004851">
    <property type="term" value="F:uroporphyrin-III C-methyltransferase activity"/>
    <property type="evidence" value="ECO:0007669"/>
    <property type="project" value="UniProtKB-EC"/>
</dbReference>
<evidence type="ECO:0000256" key="4">
    <source>
        <dbReference type="ARBA" id="ARBA00022603"/>
    </source>
</evidence>
<dbReference type="InterPro" id="IPR014777">
    <property type="entry name" value="4pyrrole_Mease_sub1"/>
</dbReference>
<evidence type="ECO:0000313" key="14">
    <source>
        <dbReference type="EMBL" id="SKA57188.1"/>
    </source>
</evidence>
<organism evidence="14 15">
    <name type="scientific">Enterovibrio nigricans DSM 22720</name>
    <dbReference type="NCBI Taxonomy" id="1121868"/>
    <lineage>
        <taxon>Bacteria</taxon>
        <taxon>Pseudomonadati</taxon>
        <taxon>Pseudomonadota</taxon>
        <taxon>Gammaproteobacteria</taxon>
        <taxon>Vibrionales</taxon>
        <taxon>Vibrionaceae</taxon>
        <taxon>Enterovibrio</taxon>
    </lineage>
</organism>
<dbReference type="Gene3D" id="3.30.950.10">
    <property type="entry name" value="Methyltransferase, Cobalt-precorrin-4 Transmethylase, Domain 2"/>
    <property type="match status" value="1"/>
</dbReference>
<keyword evidence="9" id="KW-0627">Porphyrin biosynthesis</keyword>
<dbReference type="GO" id="GO:0016491">
    <property type="term" value="F:oxidoreductase activity"/>
    <property type="evidence" value="ECO:0007669"/>
    <property type="project" value="UniProtKB-KW"/>
</dbReference>
<dbReference type="FunFam" id="3.30.950.10:FF:000001">
    <property type="entry name" value="Siroheme synthase"/>
    <property type="match status" value="1"/>
</dbReference>
<keyword evidence="15" id="KW-1185">Reference proteome</keyword>
<keyword evidence="7" id="KW-0560">Oxidoreductase</keyword>
<feature type="domain" description="Tetrapyrrole methylase" evidence="13">
    <location>
        <begin position="34"/>
        <end position="242"/>
    </location>
</feature>
<dbReference type="InterPro" id="IPR000878">
    <property type="entry name" value="4pyrrol_Mease"/>
</dbReference>
<dbReference type="CDD" id="cd11642">
    <property type="entry name" value="SUMT"/>
    <property type="match status" value="1"/>
</dbReference>
<evidence type="ECO:0000259" key="13">
    <source>
        <dbReference type="Pfam" id="PF00590"/>
    </source>
</evidence>
<evidence type="ECO:0000256" key="10">
    <source>
        <dbReference type="ARBA" id="ARBA00023268"/>
    </source>
</evidence>
<evidence type="ECO:0000256" key="5">
    <source>
        <dbReference type="ARBA" id="ARBA00022679"/>
    </source>
</evidence>
<evidence type="ECO:0000256" key="3">
    <source>
        <dbReference type="ARBA" id="ARBA00022573"/>
    </source>
</evidence>
<gene>
    <name evidence="14" type="ORF">SAMN02745132_02720</name>
</gene>
<keyword evidence="3" id="KW-0169">Cobalamin biosynthesis</keyword>
<dbReference type="UniPathway" id="UPA00262">
    <property type="reaction ID" value="UER00211"/>
</dbReference>
<evidence type="ECO:0000256" key="1">
    <source>
        <dbReference type="ARBA" id="ARBA00005879"/>
    </source>
</evidence>
<comment type="pathway">
    <text evidence="12">Cofactor biosynthesis; adenosylcobalamin biosynthesis; precorrin-2 from uroporphyrinogen III: step 1/1.</text>
</comment>
<reference evidence="15" key="1">
    <citation type="submission" date="2017-02" db="EMBL/GenBank/DDBJ databases">
        <authorList>
            <person name="Varghese N."/>
            <person name="Submissions S."/>
        </authorList>
    </citation>
    <scope>NUCLEOTIDE SEQUENCE [LARGE SCALE GENOMIC DNA]</scope>
    <source>
        <strain evidence="15">DSM 22720</strain>
    </source>
</reference>
<dbReference type="GO" id="GO:0009236">
    <property type="term" value="P:cobalamin biosynthetic process"/>
    <property type="evidence" value="ECO:0007669"/>
    <property type="project" value="UniProtKB-KW"/>
</dbReference>
<accession>A0A1T4UX30</accession>
<dbReference type="EMBL" id="FUXU01000034">
    <property type="protein sequence ID" value="SKA57188.1"/>
    <property type="molecule type" value="Genomic_DNA"/>
</dbReference>
<keyword evidence="5 14" id="KW-0808">Transferase</keyword>
<dbReference type="InterPro" id="IPR006366">
    <property type="entry name" value="CobA/CysG_C"/>
</dbReference>
<name>A0A1T4UX30_9GAMM</name>
<keyword evidence="10" id="KW-0511">Multifunctional enzyme</keyword>
<dbReference type="PANTHER" id="PTHR45790:SF1">
    <property type="entry name" value="SIROHEME SYNTHASE"/>
    <property type="match status" value="1"/>
</dbReference>
<dbReference type="InterPro" id="IPR003043">
    <property type="entry name" value="Uropor_MeTrfase_CS"/>
</dbReference>
<comment type="pathway">
    <text evidence="11">Porphyrin-containing compound metabolism; siroheme biosynthesis; precorrin-2 from uroporphyrinogen III: step 1/1.</text>
</comment>
<dbReference type="Gene3D" id="3.40.1010.10">
    <property type="entry name" value="Cobalt-precorrin-4 Transmethylase, Domain 1"/>
    <property type="match status" value="1"/>
</dbReference>
<dbReference type="GO" id="GO:0016829">
    <property type="term" value="F:lyase activity"/>
    <property type="evidence" value="ECO:0007669"/>
    <property type="project" value="UniProtKB-KW"/>
</dbReference>
<dbReference type="NCBIfam" id="TIGR01469">
    <property type="entry name" value="cobA_cysG_Cterm"/>
    <property type="match status" value="1"/>
</dbReference>
<proteinExistence type="inferred from homology"/>
<dbReference type="PROSITE" id="PS00839">
    <property type="entry name" value="SUMT_1"/>
    <property type="match status" value="1"/>
</dbReference>
<dbReference type="Proteomes" id="UP000190162">
    <property type="component" value="Unassembled WGS sequence"/>
</dbReference>
<dbReference type="GO" id="GO:0019354">
    <property type="term" value="P:siroheme biosynthetic process"/>
    <property type="evidence" value="ECO:0007669"/>
    <property type="project" value="UniProtKB-UniPathway"/>
</dbReference>
<comment type="similarity">
    <text evidence="1">Belongs to the precorrin methyltransferase family.</text>
</comment>
<dbReference type="InterPro" id="IPR014776">
    <property type="entry name" value="4pyrrole_Mease_sub2"/>
</dbReference>
<evidence type="ECO:0000256" key="12">
    <source>
        <dbReference type="ARBA" id="ARBA00060548"/>
    </source>
</evidence>
<dbReference type="OrthoDB" id="9815856at2"/>
<dbReference type="GO" id="GO:0032259">
    <property type="term" value="P:methylation"/>
    <property type="evidence" value="ECO:0007669"/>
    <property type="project" value="UniProtKB-KW"/>
</dbReference>
<dbReference type="AlphaFoldDB" id="A0A1T4UX30"/>
<dbReference type="PANTHER" id="PTHR45790">
    <property type="entry name" value="SIROHEME SYNTHASE-RELATED"/>
    <property type="match status" value="1"/>
</dbReference>
<sequence length="285" mass="30465">MDHSLENSPLFGTDCCRQQVSTLPTGTMKKAGRVSLVGAGPGDPDLLTLKALKTIQQADVIVYDRLVSKDIVALFPPTTEQIYVGKAKGLHSVPQADINQTLVTLARVGKTICRVKGGDGFIFGRGGEEMLELRQAGISVEIVPGITAASGCTSYAGIPLTHRGLSQGCTLVTAHAEKELALNWKALASLNHTLVFYMGLSKLQMITQQLLLGGISPSMPVAVIEKGCTSEQRLFTAEISTIQEEITDKGVQSPSLIVVGEVVSLANELEWFVAQSQEQFEKLSA</sequence>
<keyword evidence="6" id="KW-0949">S-adenosyl-L-methionine</keyword>
<keyword evidence="8" id="KW-0456">Lyase</keyword>
<dbReference type="FunFam" id="3.40.1010.10:FF:000001">
    <property type="entry name" value="Siroheme synthase"/>
    <property type="match status" value="1"/>
</dbReference>
<evidence type="ECO:0000256" key="9">
    <source>
        <dbReference type="ARBA" id="ARBA00023244"/>
    </source>
</evidence>
<keyword evidence="4 14" id="KW-0489">Methyltransferase</keyword>
<evidence type="ECO:0000256" key="2">
    <source>
        <dbReference type="ARBA" id="ARBA00012162"/>
    </source>
</evidence>
<evidence type="ECO:0000256" key="11">
    <source>
        <dbReference type="ARBA" id="ARBA00025705"/>
    </source>
</evidence>
<dbReference type="Pfam" id="PF00590">
    <property type="entry name" value="TP_methylase"/>
    <property type="match status" value="1"/>
</dbReference>
<protein>
    <recommendedName>
        <fullName evidence="2">uroporphyrinogen-III C-methyltransferase</fullName>
        <ecNumber evidence="2">2.1.1.107</ecNumber>
    </recommendedName>
</protein>
<dbReference type="InterPro" id="IPR050161">
    <property type="entry name" value="Siro_Cobalamin_biosynth"/>
</dbReference>
<evidence type="ECO:0000256" key="6">
    <source>
        <dbReference type="ARBA" id="ARBA00022691"/>
    </source>
</evidence>
<dbReference type="InterPro" id="IPR035996">
    <property type="entry name" value="4pyrrol_Methylase_sf"/>
</dbReference>